<dbReference type="RefSeq" id="WP_380823825.1">
    <property type="nucleotide sequence ID" value="NZ_JBHTCG010000001.1"/>
</dbReference>
<protein>
    <recommendedName>
        <fullName evidence="3">WXG100 family type VII secretion target</fullName>
    </recommendedName>
</protein>
<gene>
    <name evidence="1" type="ORF">ACFQSB_01325</name>
</gene>
<accession>A0ABW2NX96</accession>
<keyword evidence="2" id="KW-1185">Reference proteome</keyword>
<evidence type="ECO:0008006" key="3">
    <source>
        <dbReference type="Google" id="ProtNLM"/>
    </source>
</evidence>
<name>A0ABW2NX96_9ACTN</name>
<organism evidence="1 2">
    <name type="scientific">Sphaerisporangium rhizosphaerae</name>
    <dbReference type="NCBI Taxonomy" id="2269375"/>
    <lineage>
        <taxon>Bacteria</taxon>
        <taxon>Bacillati</taxon>
        <taxon>Actinomycetota</taxon>
        <taxon>Actinomycetes</taxon>
        <taxon>Streptosporangiales</taxon>
        <taxon>Streptosporangiaceae</taxon>
        <taxon>Sphaerisporangium</taxon>
    </lineage>
</organism>
<evidence type="ECO:0000313" key="2">
    <source>
        <dbReference type="Proteomes" id="UP001596496"/>
    </source>
</evidence>
<comment type="caution">
    <text evidence="1">The sequence shown here is derived from an EMBL/GenBank/DDBJ whole genome shotgun (WGS) entry which is preliminary data.</text>
</comment>
<sequence>MAGTDVYGDGRPGVVTDVVPAVLTRRQDDFHLQRDHLGTALKAAMAALSGLGHFWGDDEHGHVFYEGAEGRKGFRAATEEIARHAGNITAAYDRIGDNLAQAGANLETADWATVGRLAQAVDAQGFAVPVTKAEVR</sequence>
<dbReference type="EMBL" id="JBHTCG010000001">
    <property type="protein sequence ID" value="MFC7380825.1"/>
    <property type="molecule type" value="Genomic_DNA"/>
</dbReference>
<evidence type="ECO:0000313" key="1">
    <source>
        <dbReference type="EMBL" id="MFC7380825.1"/>
    </source>
</evidence>
<dbReference type="Proteomes" id="UP001596496">
    <property type="component" value="Unassembled WGS sequence"/>
</dbReference>
<proteinExistence type="predicted"/>
<reference evidence="2" key="1">
    <citation type="journal article" date="2019" name="Int. J. Syst. Evol. Microbiol.">
        <title>The Global Catalogue of Microorganisms (GCM) 10K type strain sequencing project: providing services to taxonomists for standard genome sequencing and annotation.</title>
        <authorList>
            <consortium name="The Broad Institute Genomics Platform"/>
            <consortium name="The Broad Institute Genome Sequencing Center for Infectious Disease"/>
            <person name="Wu L."/>
            <person name="Ma J."/>
        </authorList>
    </citation>
    <scope>NUCLEOTIDE SEQUENCE [LARGE SCALE GENOMIC DNA]</scope>
    <source>
        <strain evidence="2">CECT 7649</strain>
    </source>
</reference>